<reference evidence="2 3" key="1">
    <citation type="submission" date="2018-10" db="EMBL/GenBank/DDBJ databases">
        <title>A high-quality apple genome assembly.</title>
        <authorList>
            <person name="Hu J."/>
        </authorList>
    </citation>
    <scope>NUCLEOTIDE SEQUENCE [LARGE SCALE GENOMIC DNA]</scope>
    <source>
        <strain evidence="3">cv. HFTH1</strain>
        <tissue evidence="2">Young leaf</tissue>
    </source>
</reference>
<sequence length="93" mass="10420">MEPEGEAQQALRTQRLSLEFVAEVDEHPQTNGRDLVLPPPQLPPHSTPPSPPRTRDLPPSIGAPRSHDLGFVFGGKRRERERVWLGSGDDRDH</sequence>
<evidence type="ECO:0000256" key="1">
    <source>
        <dbReference type="SAM" id="MobiDB-lite"/>
    </source>
</evidence>
<name>A0A498K956_MALDO</name>
<dbReference type="EMBL" id="RDQH01000330">
    <property type="protein sequence ID" value="RXI01932.1"/>
    <property type="molecule type" value="Genomic_DNA"/>
</dbReference>
<keyword evidence="3" id="KW-1185">Reference proteome</keyword>
<protein>
    <submittedName>
        <fullName evidence="2">Uncharacterized protein</fullName>
    </submittedName>
</protein>
<comment type="caution">
    <text evidence="2">The sequence shown here is derived from an EMBL/GenBank/DDBJ whole genome shotgun (WGS) entry which is preliminary data.</text>
</comment>
<proteinExistence type="predicted"/>
<gene>
    <name evidence="2" type="ORF">DVH24_015281</name>
</gene>
<evidence type="ECO:0000313" key="2">
    <source>
        <dbReference type="EMBL" id="RXI01932.1"/>
    </source>
</evidence>
<organism evidence="2 3">
    <name type="scientific">Malus domestica</name>
    <name type="common">Apple</name>
    <name type="synonym">Pyrus malus</name>
    <dbReference type="NCBI Taxonomy" id="3750"/>
    <lineage>
        <taxon>Eukaryota</taxon>
        <taxon>Viridiplantae</taxon>
        <taxon>Streptophyta</taxon>
        <taxon>Embryophyta</taxon>
        <taxon>Tracheophyta</taxon>
        <taxon>Spermatophyta</taxon>
        <taxon>Magnoliopsida</taxon>
        <taxon>eudicotyledons</taxon>
        <taxon>Gunneridae</taxon>
        <taxon>Pentapetalae</taxon>
        <taxon>rosids</taxon>
        <taxon>fabids</taxon>
        <taxon>Rosales</taxon>
        <taxon>Rosaceae</taxon>
        <taxon>Amygdaloideae</taxon>
        <taxon>Maleae</taxon>
        <taxon>Malus</taxon>
    </lineage>
</organism>
<evidence type="ECO:0000313" key="3">
    <source>
        <dbReference type="Proteomes" id="UP000290289"/>
    </source>
</evidence>
<feature type="compositionally biased region" description="Pro residues" evidence="1">
    <location>
        <begin position="37"/>
        <end position="52"/>
    </location>
</feature>
<feature type="region of interest" description="Disordered" evidence="1">
    <location>
        <begin position="25"/>
        <end position="71"/>
    </location>
</feature>
<dbReference type="AlphaFoldDB" id="A0A498K956"/>
<dbReference type="Proteomes" id="UP000290289">
    <property type="component" value="Chromosome 4"/>
</dbReference>
<accession>A0A498K956</accession>